<organism evidence="8 9">
    <name type="scientific">Salinithrix halophila</name>
    <dbReference type="NCBI Taxonomy" id="1485204"/>
    <lineage>
        <taxon>Bacteria</taxon>
        <taxon>Bacillati</taxon>
        <taxon>Bacillota</taxon>
        <taxon>Bacilli</taxon>
        <taxon>Bacillales</taxon>
        <taxon>Thermoactinomycetaceae</taxon>
        <taxon>Salinithrix</taxon>
    </lineage>
</organism>
<keyword evidence="6" id="KW-0812">Transmembrane</keyword>
<evidence type="ECO:0000313" key="8">
    <source>
        <dbReference type="EMBL" id="MFC4076412.1"/>
    </source>
</evidence>
<evidence type="ECO:0000259" key="7">
    <source>
        <dbReference type="Pfam" id="PF10502"/>
    </source>
</evidence>
<dbReference type="RefSeq" id="WP_380703329.1">
    <property type="nucleotide sequence ID" value="NZ_JBHSAP010000009.1"/>
</dbReference>
<dbReference type="SUPFAM" id="SSF51306">
    <property type="entry name" value="LexA/Signal peptidase"/>
    <property type="match status" value="1"/>
</dbReference>
<dbReference type="InterPro" id="IPR000223">
    <property type="entry name" value="Pept_S26A_signal_pept_1"/>
</dbReference>
<dbReference type="Pfam" id="PF10502">
    <property type="entry name" value="Peptidase_S26"/>
    <property type="match status" value="1"/>
</dbReference>
<comment type="catalytic activity">
    <reaction evidence="1 6">
        <text>Cleavage of hydrophobic, N-terminal signal or leader sequences from secreted and periplasmic proteins.</text>
        <dbReference type="EC" id="3.4.21.89"/>
    </reaction>
</comment>
<evidence type="ECO:0000256" key="1">
    <source>
        <dbReference type="ARBA" id="ARBA00000677"/>
    </source>
</evidence>
<dbReference type="PROSITE" id="PS00761">
    <property type="entry name" value="SPASE_I_3"/>
    <property type="match status" value="1"/>
</dbReference>
<feature type="transmembrane region" description="Helical" evidence="6">
    <location>
        <begin position="21"/>
        <end position="42"/>
    </location>
</feature>
<name>A0ABV8JBW1_9BACL</name>
<keyword evidence="9" id="KW-1185">Reference proteome</keyword>
<keyword evidence="6" id="KW-0472">Membrane</keyword>
<sequence>MSEFTPRSARHGRQSRGNDEAWEWVQALAIAVVLALIIRYFVLSPFSVAGPSMLSTLHNGDKVIVNKMIYLIRDPEPGEVIVFHASEDKDYIKRVIALPGQTVSAQNNVVRVDGRSIEEPYIDERNRTADFGPVKVPKDHVFVLGDNRMNSSDSRELGPIPLDRLVGRADVIFWPMNDFSFLW</sequence>
<gene>
    <name evidence="8" type="primary">lepB</name>
    <name evidence="8" type="ORF">ACFOUO_06270</name>
</gene>
<dbReference type="PANTHER" id="PTHR43390">
    <property type="entry name" value="SIGNAL PEPTIDASE I"/>
    <property type="match status" value="1"/>
</dbReference>
<dbReference type="Proteomes" id="UP001595843">
    <property type="component" value="Unassembled WGS sequence"/>
</dbReference>
<reference evidence="9" key="1">
    <citation type="journal article" date="2019" name="Int. J. Syst. Evol. Microbiol.">
        <title>The Global Catalogue of Microorganisms (GCM) 10K type strain sequencing project: providing services to taxonomists for standard genome sequencing and annotation.</title>
        <authorList>
            <consortium name="The Broad Institute Genomics Platform"/>
            <consortium name="The Broad Institute Genome Sequencing Center for Infectious Disease"/>
            <person name="Wu L."/>
            <person name="Ma J."/>
        </authorList>
    </citation>
    <scope>NUCLEOTIDE SEQUENCE [LARGE SCALE GENOMIC DNA]</scope>
    <source>
        <strain evidence="9">IBRC-M 10813</strain>
    </source>
</reference>
<dbReference type="Gene3D" id="2.10.109.10">
    <property type="entry name" value="Umud Fragment, subunit A"/>
    <property type="match status" value="1"/>
</dbReference>
<dbReference type="InterPro" id="IPR019533">
    <property type="entry name" value="Peptidase_S26"/>
</dbReference>
<keyword evidence="6" id="KW-1133">Transmembrane helix</keyword>
<dbReference type="CDD" id="cd06530">
    <property type="entry name" value="S26_SPase_I"/>
    <property type="match status" value="1"/>
</dbReference>
<dbReference type="PRINTS" id="PR00727">
    <property type="entry name" value="LEADERPTASE"/>
</dbReference>
<dbReference type="InterPro" id="IPR019758">
    <property type="entry name" value="Pept_S26A_signal_pept_1_CS"/>
</dbReference>
<comment type="caution">
    <text evidence="8">The sequence shown here is derived from an EMBL/GenBank/DDBJ whole genome shotgun (WGS) entry which is preliminary data.</text>
</comment>
<dbReference type="GO" id="GO:0009003">
    <property type="term" value="F:signal peptidase activity"/>
    <property type="evidence" value="ECO:0007669"/>
    <property type="project" value="UniProtKB-EC"/>
</dbReference>
<dbReference type="NCBIfam" id="TIGR02227">
    <property type="entry name" value="sigpep_I_bact"/>
    <property type="match status" value="1"/>
</dbReference>
<evidence type="ECO:0000256" key="6">
    <source>
        <dbReference type="RuleBase" id="RU362042"/>
    </source>
</evidence>
<evidence type="ECO:0000313" key="9">
    <source>
        <dbReference type="Proteomes" id="UP001595843"/>
    </source>
</evidence>
<evidence type="ECO:0000256" key="2">
    <source>
        <dbReference type="ARBA" id="ARBA00004401"/>
    </source>
</evidence>
<dbReference type="EC" id="3.4.21.89" evidence="4 6"/>
<comment type="similarity">
    <text evidence="3 6">Belongs to the peptidase S26 family.</text>
</comment>
<evidence type="ECO:0000256" key="3">
    <source>
        <dbReference type="ARBA" id="ARBA00009370"/>
    </source>
</evidence>
<dbReference type="InterPro" id="IPR036286">
    <property type="entry name" value="LexA/Signal_pep-like_sf"/>
</dbReference>
<keyword evidence="6" id="KW-0645">Protease</keyword>
<proteinExistence type="inferred from homology"/>
<dbReference type="EMBL" id="JBHSAP010000009">
    <property type="protein sequence ID" value="MFC4076412.1"/>
    <property type="molecule type" value="Genomic_DNA"/>
</dbReference>
<evidence type="ECO:0000256" key="4">
    <source>
        <dbReference type="ARBA" id="ARBA00013208"/>
    </source>
</evidence>
<keyword evidence="5 6" id="KW-0378">Hydrolase</keyword>
<feature type="domain" description="Peptidase S26" evidence="7">
    <location>
        <begin position="22"/>
        <end position="174"/>
    </location>
</feature>
<evidence type="ECO:0000256" key="5">
    <source>
        <dbReference type="ARBA" id="ARBA00022801"/>
    </source>
</evidence>
<dbReference type="PANTHER" id="PTHR43390:SF1">
    <property type="entry name" value="CHLOROPLAST PROCESSING PEPTIDASE"/>
    <property type="match status" value="1"/>
</dbReference>
<protein>
    <recommendedName>
        <fullName evidence="4 6">Signal peptidase I</fullName>
        <ecNumber evidence="4 6">3.4.21.89</ecNumber>
    </recommendedName>
</protein>
<comment type="subcellular location">
    <subcellularLocation>
        <location evidence="2">Cell membrane</location>
        <topology evidence="2">Single-pass type II membrane protein</topology>
    </subcellularLocation>
    <subcellularLocation>
        <location evidence="6">Membrane</location>
        <topology evidence="6">Single-pass type II membrane protein</topology>
    </subcellularLocation>
</comment>
<accession>A0ABV8JBW1</accession>